<organism evidence="1 2">
    <name type="scientific">Occallatibacter riparius</name>
    <dbReference type="NCBI Taxonomy" id="1002689"/>
    <lineage>
        <taxon>Bacteria</taxon>
        <taxon>Pseudomonadati</taxon>
        <taxon>Acidobacteriota</taxon>
        <taxon>Terriglobia</taxon>
        <taxon>Terriglobales</taxon>
        <taxon>Acidobacteriaceae</taxon>
        <taxon>Occallatibacter</taxon>
    </lineage>
</organism>
<reference evidence="1" key="1">
    <citation type="submission" date="2021-04" db="EMBL/GenBank/DDBJ databases">
        <title>Phylogenetic analysis of Acidobacteriaceae.</title>
        <authorList>
            <person name="Qiu L."/>
            <person name="Zhang Q."/>
        </authorList>
    </citation>
    <scope>NUCLEOTIDE SEQUENCE</scope>
    <source>
        <strain evidence="1">DSM 25168</strain>
    </source>
</reference>
<dbReference type="RefSeq" id="WP_260792326.1">
    <property type="nucleotide sequence ID" value="NZ_CP093313.1"/>
</dbReference>
<keyword evidence="2" id="KW-1185">Reference proteome</keyword>
<sequence length="159" mass="18243">MSKDNLLALKDDMVAFIEGHGMQRLPGFVTEDISSVLWDGKGNPEAWKDFVEMAKHVGSPFITFSEVTLEREELDALIDEAGEMNFPDEEATELVEAQWLRKYAGMLGYIQLGFVYQGIVFLHETTTEWYERYQSLLEDVESFHDIVIDDAHEGDEEDE</sequence>
<dbReference type="EMBL" id="CP093313">
    <property type="protein sequence ID" value="UWZ82993.1"/>
    <property type="molecule type" value="Genomic_DNA"/>
</dbReference>
<evidence type="ECO:0000313" key="1">
    <source>
        <dbReference type="EMBL" id="UWZ82993.1"/>
    </source>
</evidence>
<protein>
    <submittedName>
        <fullName evidence="1">Uncharacterized protein</fullName>
    </submittedName>
</protein>
<dbReference type="Proteomes" id="UP001059380">
    <property type="component" value="Chromosome"/>
</dbReference>
<evidence type="ECO:0000313" key="2">
    <source>
        <dbReference type="Proteomes" id="UP001059380"/>
    </source>
</evidence>
<name>A0A9J7BKM3_9BACT</name>
<dbReference type="KEGG" id="orp:MOP44_20770"/>
<gene>
    <name evidence="1" type="ORF">MOP44_20770</name>
</gene>
<accession>A0A9J7BKM3</accession>
<proteinExistence type="predicted"/>
<dbReference type="AlphaFoldDB" id="A0A9J7BKM3"/>